<dbReference type="Proteomes" id="UP001177023">
    <property type="component" value="Unassembled WGS sequence"/>
</dbReference>
<keyword evidence="4" id="KW-1185">Reference proteome</keyword>
<proteinExistence type="predicted"/>
<accession>A0AA36G9R5</accession>
<evidence type="ECO:0000313" key="4">
    <source>
        <dbReference type="Proteomes" id="UP001177023"/>
    </source>
</evidence>
<dbReference type="AlphaFoldDB" id="A0AA36G9R5"/>
<evidence type="ECO:0000256" key="2">
    <source>
        <dbReference type="SAM" id="Phobius"/>
    </source>
</evidence>
<sequence>MTTGIFVIEEIPLPDEPASISRERRSTETVYCDENSNSTDKSGSIASVRRKPLTGVLRVAEEFPCPSISGSPSLQKTDGPRLAAKLKALLSCKSSSTTMVLPSTSHQHQPPSVTTPPNNRLPPLPKKEPPPVDEQNNIAPPVAPVAPKKPPQERCRPVEEKMPFFYIYLALLFIIVCLVALSVWNYYSALQTYKPSTLFPRNDSHLNRVERFNTTTKT</sequence>
<evidence type="ECO:0000256" key="1">
    <source>
        <dbReference type="SAM" id="MobiDB-lite"/>
    </source>
</evidence>
<feature type="region of interest" description="Disordered" evidence="1">
    <location>
        <begin position="17"/>
        <end position="47"/>
    </location>
</feature>
<feature type="compositionally biased region" description="Polar residues" evidence="1">
    <location>
        <begin position="34"/>
        <end position="45"/>
    </location>
</feature>
<name>A0AA36G9R5_9BILA</name>
<dbReference type="EMBL" id="CATQJA010002662">
    <property type="protein sequence ID" value="CAJ0580771.1"/>
    <property type="molecule type" value="Genomic_DNA"/>
</dbReference>
<reference evidence="3" key="1">
    <citation type="submission" date="2023-06" db="EMBL/GenBank/DDBJ databases">
        <authorList>
            <person name="Delattre M."/>
        </authorList>
    </citation>
    <scope>NUCLEOTIDE SEQUENCE</scope>
    <source>
        <strain evidence="3">AF72</strain>
    </source>
</reference>
<feature type="region of interest" description="Disordered" evidence="1">
    <location>
        <begin position="99"/>
        <end position="134"/>
    </location>
</feature>
<keyword evidence="2" id="KW-0472">Membrane</keyword>
<keyword evidence="2" id="KW-0812">Transmembrane</keyword>
<gene>
    <name evidence="3" type="ORF">MSPICULIGERA_LOCUS18954</name>
</gene>
<keyword evidence="2" id="KW-1133">Transmembrane helix</keyword>
<feature type="non-terminal residue" evidence="3">
    <location>
        <position position="1"/>
    </location>
</feature>
<feature type="transmembrane region" description="Helical" evidence="2">
    <location>
        <begin position="164"/>
        <end position="187"/>
    </location>
</feature>
<protein>
    <submittedName>
        <fullName evidence="3">Uncharacterized protein</fullName>
    </submittedName>
</protein>
<evidence type="ECO:0000313" key="3">
    <source>
        <dbReference type="EMBL" id="CAJ0580771.1"/>
    </source>
</evidence>
<organism evidence="3 4">
    <name type="scientific">Mesorhabditis spiculigera</name>
    <dbReference type="NCBI Taxonomy" id="96644"/>
    <lineage>
        <taxon>Eukaryota</taxon>
        <taxon>Metazoa</taxon>
        <taxon>Ecdysozoa</taxon>
        <taxon>Nematoda</taxon>
        <taxon>Chromadorea</taxon>
        <taxon>Rhabditida</taxon>
        <taxon>Rhabditina</taxon>
        <taxon>Rhabditomorpha</taxon>
        <taxon>Rhabditoidea</taxon>
        <taxon>Rhabditidae</taxon>
        <taxon>Mesorhabditinae</taxon>
        <taxon>Mesorhabditis</taxon>
    </lineage>
</organism>
<comment type="caution">
    <text evidence="3">The sequence shown here is derived from an EMBL/GenBank/DDBJ whole genome shotgun (WGS) entry which is preliminary data.</text>
</comment>
<feature type="compositionally biased region" description="Polar residues" evidence="1">
    <location>
        <begin position="99"/>
        <end position="112"/>
    </location>
</feature>